<reference evidence="12" key="2">
    <citation type="submission" date="2022-10" db="EMBL/GenBank/DDBJ databases">
        <authorList>
            <consortium name="ENA_rothamsted_submissions"/>
            <consortium name="culmorum"/>
            <person name="King R."/>
        </authorList>
    </citation>
    <scope>NUCLEOTIDE SEQUENCE</scope>
</reference>
<dbReference type="GO" id="GO:0006013">
    <property type="term" value="P:mannose metabolic process"/>
    <property type="evidence" value="ECO:0007669"/>
    <property type="project" value="InterPro"/>
</dbReference>
<keyword evidence="6 9" id="KW-0326">Glycosidase</keyword>
<keyword evidence="10" id="KW-1133">Transmembrane helix</keyword>
<dbReference type="SUPFAM" id="SSF88713">
    <property type="entry name" value="Glycoside hydrolase/deacetylase"/>
    <property type="match status" value="1"/>
</dbReference>
<dbReference type="Gene3D" id="1.20.1270.50">
    <property type="entry name" value="Glycoside hydrolase family 38, central domain"/>
    <property type="match status" value="1"/>
</dbReference>
<evidence type="ECO:0000256" key="9">
    <source>
        <dbReference type="RuleBase" id="RU361199"/>
    </source>
</evidence>
<evidence type="ECO:0000259" key="11">
    <source>
        <dbReference type="SMART" id="SM00872"/>
    </source>
</evidence>
<comment type="function">
    <text evidence="7">Catalyzes the first committed step in the biosynthesis of complex N-glycans. It controls conversion of high mannose to complex N-glycans; the final hydrolytic step in the N-glycan maturation pathway.</text>
</comment>
<evidence type="ECO:0000256" key="10">
    <source>
        <dbReference type="SAM" id="Phobius"/>
    </source>
</evidence>
<gene>
    <name evidence="12" type="ORF">CHIRRI_LOCUS9632</name>
</gene>
<dbReference type="InterPro" id="IPR050843">
    <property type="entry name" value="Glycosyl_Hydrlase_38"/>
</dbReference>
<dbReference type="PANTHER" id="PTHR11607">
    <property type="entry name" value="ALPHA-MANNOSIDASE"/>
    <property type="match status" value="1"/>
</dbReference>
<dbReference type="SUPFAM" id="SSF74650">
    <property type="entry name" value="Galactose mutarotase-like"/>
    <property type="match status" value="1"/>
</dbReference>
<evidence type="ECO:0000313" key="13">
    <source>
        <dbReference type="Proteomes" id="UP001153620"/>
    </source>
</evidence>
<dbReference type="InterPro" id="IPR013780">
    <property type="entry name" value="Glyco_hydro_b"/>
</dbReference>
<evidence type="ECO:0000256" key="7">
    <source>
        <dbReference type="ARBA" id="ARBA00059516"/>
    </source>
</evidence>
<dbReference type="GO" id="GO:0006491">
    <property type="term" value="P:N-glycan processing"/>
    <property type="evidence" value="ECO:0007669"/>
    <property type="project" value="TreeGrafter"/>
</dbReference>
<dbReference type="GO" id="GO:0030246">
    <property type="term" value="F:carbohydrate binding"/>
    <property type="evidence" value="ECO:0007669"/>
    <property type="project" value="InterPro"/>
</dbReference>
<keyword evidence="5 9" id="KW-0862">Zinc</keyword>
<evidence type="ECO:0000256" key="3">
    <source>
        <dbReference type="ARBA" id="ARBA00022723"/>
    </source>
</evidence>
<keyword evidence="13" id="KW-1185">Reference proteome</keyword>
<dbReference type="Gene3D" id="2.60.40.1180">
    <property type="entry name" value="Golgi alpha-mannosidase II"/>
    <property type="match status" value="1"/>
</dbReference>
<evidence type="ECO:0000256" key="2">
    <source>
        <dbReference type="ARBA" id="ARBA00011748"/>
    </source>
</evidence>
<dbReference type="InterPro" id="IPR027291">
    <property type="entry name" value="Glyco_hydro_38_N_sf"/>
</dbReference>
<keyword evidence="10" id="KW-0812">Transmembrane</keyword>
<dbReference type="SMART" id="SM00872">
    <property type="entry name" value="Alpha-mann_mid"/>
    <property type="match status" value="1"/>
</dbReference>
<dbReference type="SUPFAM" id="SSF88688">
    <property type="entry name" value="Families 57/38 glycoside transferase middle domain"/>
    <property type="match status" value="1"/>
</dbReference>
<dbReference type="Gene3D" id="3.20.110.10">
    <property type="entry name" value="Glycoside hydrolase 38, N terminal domain"/>
    <property type="match status" value="1"/>
</dbReference>
<comment type="similarity">
    <text evidence="1 9">Belongs to the glycosyl hydrolase 38 family.</text>
</comment>
<dbReference type="InterPro" id="IPR015341">
    <property type="entry name" value="Glyco_hydro_38_cen"/>
</dbReference>
<dbReference type="InterPro" id="IPR037094">
    <property type="entry name" value="Glyco_hydro_38_cen_sf"/>
</dbReference>
<dbReference type="InterPro" id="IPR028995">
    <property type="entry name" value="Glyco_hydro_57/38_cen_sf"/>
</dbReference>
<dbReference type="InterPro" id="IPR011013">
    <property type="entry name" value="Gal_mutarotase_sf_dom"/>
</dbReference>
<dbReference type="OrthoDB" id="10261055at2759"/>
<dbReference type="PANTHER" id="PTHR11607:SF70">
    <property type="entry name" value="ALPHA-MANNOSIDASE"/>
    <property type="match status" value="1"/>
</dbReference>
<comment type="subunit">
    <text evidence="2">Homodimer; disulfide-linked.</text>
</comment>
<protein>
    <recommendedName>
        <fullName evidence="9">Alpha-mannosidase</fullName>
        <ecNumber evidence="9">3.2.1.-</ecNumber>
    </recommendedName>
</protein>
<dbReference type="AlphaFoldDB" id="A0A9N9S225"/>
<name>A0A9N9S225_9DIPT</name>
<keyword evidence="4 9" id="KW-0378">Hydrolase</keyword>
<proteinExistence type="inferred from homology"/>
<dbReference type="Pfam" id="PF07748">
    <property type="entry name" value="Glyco_hydro_38C"/>
    <property type="match status" value="1"/>
</dbReference>
<dbReference type="EMBL" id="OU895879">
    <property type="protein sequence ID" value="CAG9806778.1"/>
    <property type="molecule type" value="Genomic_DNA"/>
</dbReference>
<dbReference type="EC" id="3.2.1.-" evidence="9"/>
<dbReference type="Gene3D" id="2.70.98.30">
    <property type="entry name" value="Golgi alpha-mannosidase II, domain 4"/>
    <property type="match status" value="1"/>
</dbReference>
<dbReference type="GO" id="GO:0046872">
    <property type="term" value="F:metal ion binding"/>
    <property type="evidence" value="ECO:0007669"/>
    <property type="project" value="UniProtKB-KW"/>
</dbReference>
<dbReference type="Pfam" id="PF09261">
    <property type="entry name" value="Alpha-mann_mid"/>
    <property type="match status" value="1"/>
</dbReference>
<organism evidence="12 13">
    <name type="scientific">Chironomus riparius</name>
    <dbReference type="NCBI Taxonomy" id="315576"/>
    <lineage>
        <taxon>Eukaryota</taxon>
        <taxon>Metazoa</taxon>
        <taxon>Ecdysozoa</taxon>
        <taxon>Arthropoda</taxon>
        <taxon>Hexapoda</taxon>
        <taxon>Insecta</taxon>
        <taxon>Pterygota</taxon>
        <taxon>Neoptera</taxon>
        <taxon>Endopterygota</taxon>
        <taxon>Diptera</taxon>
        <taxon>Nematocera</taxon>
        <taxon>Chironomoidea</taxon>
        <taxon>Chironomidae</taxon>
        <taxon>Chironominae</taxon>
        <taxon>Chironomus</taxon>
    </lineage>
</organism>
<dbReference type="InterPro" id="IPR011682">
    <property type="entry name" value="Glyco_hydro_38_C"/>
</dbReference>
<keyword evidence="10" id="KW-0472">Membrane</keyword>
<comment type="catalytic activity">
    <reaction evidence="8">
        <text>N(4)-{beta-D-GlcNAc-(1-&gt;2)-alpha-D-Man-(1-&gt;3)-[alpha-D-Man-(1-&gt;3)-[alpha-D-Man-(1-&gt;6)]-alpha-D-Man-(1-&gt;6)]-beta-D-Man-(1-&gt;4)-beta-D-GlcNAc-(1-&gt;4)-beta-D-GlcNAc}-L-asparaginyl-[protein] + 2 H2O = 2 alpha-D-mannopyranose + an N(4)-{beta-D-GlcNAc-(1-&gt;2)-alpha-D-Man-(1-&gt;3)-[alpha-D-Man-(1-&gt;6)]-beta-D-Man-(1-&gt;4)-beta-D-GlcNAc-(1-&gt;4)-beta-D-GlcNAc}-L-asparaginyl-[protein]</text>
        <dbReference type="Rhea" id="RHEA:56052"/>
        <dbReference type="Rhea" id="RHEA-COMP:14368"/>
        <dbReference type="Rhea" id="RHEA-COMP:14369"/>
        <dbReference type="ChEBI" id="CHEBI:15377"/>
        <dbReference type="ChEBI" id="CHEBI:28729"/>
        <dbReference type="ChEBI" id="CHEBI:60615"/>
        <dbReference type="ChEBI" id="CHEBI:60625"/>
        <dbReference type="EC" id="3.2.1.114"/>
    </reaction>
</comment>
<reference evidence="12" key="1">
    <citation type="submission" date="2022-01" db="EMBL/GenBank/DDBJ databases">
        <authorList>
            <person name="King R."/>
        </authorList>
    </citation>
    <scope>NUCLEOTIDE SEQUENCE</scope>
</reference>
<evidence type="ECO:0000256" key="1">
    <source>
        <dbReference type="ARBA" id="ARBA00009792"/>
    </source>
</evidence>
<evidence type="ECO:0000313" key="12">
    <source>
        <dbReference type="EMBL" id="CAG9806778.1"/>
    </source>
</evidence>
<evidence type="ECO:0000256" key="8">
    <source>
        <dbReference type="ARBA" id="ARBA00093232"/>
    </source>
</evidence>
<keyword evidence="3 9" id="KW-0479">Metal-binding</keyword>
<evidence type="ECO:0000256" key="5">
    <source>
        <dbReference type="ARBA" id="ARBA00022833"/>
    </source>
</evidence>
<evidence type="ECO:0000256" key="4">
    <source>
        <dbReference type="ARBA" id="ARBA00022801"/>
    </source>
</evidence>
<dbReference type="FunFam" id="1.20.1270.50:FF:000001">
    <property type="entry name" value="Alpha-mannosidase"/>
    <property type="match status" value="1"/>
</dbReference>
<feature type="transmembrane region" description="Helical" evidence="10">
    <location>
        <begin position="12"/>
        <end position="30"/>
    </location>
</feature>
<sequence length="1098" mass="127289">MRLRLFRFGISFIWIAAAITVVLLYVYYISASLSLKKLISKVNFVSSYESNPDLTNFLPDTITHHSVDKNTKKIVPKNDKQNKTVQKFLHCHEFDEADATINTQKEYHNFEFYPKWMHKKSIWTDKFENKFTELSKDKNRPPLHAVIMPHSHNDPGWLKTFEGYFQSHTHNILDNVVKKLPGLEGMTFIWTEICFLQLWWDNSTEEQHKILKQLVDEGRVEIMSGGWVMTDEAAAHIYAMVDQLVEGHQWLKTHLNVTPSNSWSIDPFGHGSTMPYLYGSADFDGAIIQRIHYGWKEWLASRQYGDFIWRPSWNTKQSDQHSVLTHNMPFDMYFVDSSCGPHIDKCKPYDFRWFGRINDKELQSKADQLVAEYSRSASLYPHNTFLAIVGGDFRYEVDYEFDAQYNYKKIIDYVNANPSRYNNAKLQFGTPKDYFKIIKERHQNFPTMVGDLFPYGDVFTNGNAAYWTGYYTTRPFLKIISRDLEHNLRSAEILYTLAWNKANQMKNEKFTLSFEQIYPKLVLARRNLGLFQHHDAITGTSKAIVMTNYLERLFSSLKYTIEIQNLAVELFMQTKNYNQNFLSSSLVRENANEVPKNLVLDVTSNIEIVLYNSLTTERIDVVTVNVKSSNIEVLDLNDNPVPSQVNSIFRRKKNLSDIEEIKDEFELIFLVKLPPLSLSKYRIKSGFANLLADSVFFSGNNDDDIEIENSKIQLSFEKTSGFLKSVSSFSSFDDEKMQIDFGAYNTAKGKSGAYLFKPDEKNPDISDIFAHDKLSKIIVTDGELASYVKVFYGKLLTHTVRILKTDTHLDEAIYIENNVNMNGDHNGYEIFMRMKTSIENEKETEFFTDLNGFQWQRRKKVSKIGVDGNYYPITIGAFIQDKRMRMTFLTSHAQGATSPNEGELEVMVDRRTPIDDDRGMQEGVTDNLETIQKHWITFEFIANNYKNYKKYQVPTVHASTLSNILKYPVNIFVNSANNHELTSKVEFLKNSFPCDMHLFNLRTLTSSSDEKLPTRSSLLIVIRMSYDCKYSTSSGDFYNESCDQSLENFDNVDIFNDVDVNFVQSTSLTGLKNNGYITSFNHNPIEPMEIRTFNMTFH</sequence>
<dbReference type="GO" id="GO:0000139">
    <property type="term" value="C:Golgi membrane"/>
    <property type="evidence" value="ECO:0007669"/>
    <property type="project" value="TreeGrafter"/>
</dbReference>
<dbReference type="Proteomes" id="UP001153620">
    <property type="component" value="Chromosome 3"/>
</dbReference>
<dbReference type="GO" id="GO:0004572">
    <property type="term" value="F:mannosyl-oligosaccharide 1,3-1,6-alpha-mannosidase activity"/>
    <property type="evidence" value="ECO:0007669"/>
    <property type="project" value="UniProtKB-EC"/>
</dbReference>
<accession>A0A9N9S225</accession>
<dbReference type="Pfam" id="PF01074">
    <property type="entry name" value="Glyco_hydro_38N"/>
    <property type="match status" value="1"/>
</dbReference>
<dbReference type="InterPro" id="IPR011330">
    <property type="entry name" value="Glyco_hydro/deAcase_b/a-brl"/>
</dbReference>
<feature type="domain" description="Glycoside hydrolase family 38 central" evidence="11">
    <location>
        <begin position="465"/>
        <end position="553"/>
    </location>
</feature>
<dbReference type="InterPro" id="IPR000602">
    <property type="entry name" value="Glyco_hydro_38_N"/>
</dbReference>
<comment type="cofactor">
    <cofactor evidence="9">
        <name>Zn(2+)</name>
        <dbReference type="ChEBI" id="CHEBI:29105"/>
    </cofactor>
    <text evidence="9">Binds 1 zinc ion per subunit.</text>
</comment>
<evidence type="ECO:0000256" key="6">
    <source>
        <dbReference type="ARBA" id="ARBA00023295"/>
    </source>
</evidence>
<dbReference type="FunFam" id="3.20.110.10:FF:000007">
    <property type="entry name" value="Alpha-mannosidase"/>
    <property type="match status" value="1"/>
</dbReference>